<dbReference type="GO" id="GO:0005694">
    <property type="term" value="C:chromosome"/>
    <property type="evidence" value="ECO:0007669"/>
    <property type="project" value="TreeGrafter"/>
</dbReference>
<evidence type="ECO:0000256" key="4">
    <source>
        <dbReference type="ARBA" id="ARBA00022763"/>
    </source>
</evidence>
<evidence type="ECO:0000313" key="9">
    <source>
        <dbReference type="EMBL" id="EIE22187.1"/>
    </source>
</evidence>
<dbReference type="Gene3D" id="1.10.1070.11">
    <property type="entry name" value="Phosphatidylinositol 3-/4-kinase, catalytic domain"/>
    <property type="match status" value="1"/>
</dbReference>
<evidence type="ECO:0000256" key="7">
    <source>
        <dbReference type="ARBA" id="ARBA00024420"/>
    </source>
</evidence>
<dbReference type="Pfam" id="PF00454">
    <property type="entry name" value="PI3_PI4_kinase"/>
    <property type="match status" value="1"/>
</dbReference>
<dbReference type="SUPFAM" id="SSF56112">
    <property type="entry name" value="Protein kinase-like (PK-like)"/>
    <property type="match status" value="1"/>
</dbReference>
<comment type="subcellular location">
    <subcellularLocation>
        <location evidence="1">Nucleus</location>
    </subcellularLocation>
</comment>
<dbReference type="EMBL" id="AGSI01000010">
    <property type="protein sequence ID" value="EIE22187.1"/>
    <property type="molecule type" value="Genomic_DNA"/>
</dbReference>
<dbReference type="GO" id="GO:0000723">
    <property type="term" value="P:telomere maintenance"/>
    <property type="evidence" value="ECO:0007669"/>
    <property type="project" value="TreeGrafter"/>
</dbReference>
<dbReference type="Proteomes" id="UP000007264">
    <property type="component" value="Unassembled WGS sequence"/>
</dbReference>
<dbReference type="GO" id="GO:0005634">
    <property type="term" value="C:nucleus"/>
    <property type="evidence" value="ECO:0007669"/>
    <property type="project" value="UniProtKB-SubCell"/>
</dbReference>
<organism evidence="9 10">
    <name type="scientific">Coccomyxa subellipsoidea (strain C-169)</name>
    <name type="common">Green microalga</name>
    <dbReference type="NCBI Taxonomy" id="574566"/>
    <lineage>
        <taxon>Eukaryota</taxon>
        <taxon>Viridiplantae</taxon>
        <taxon>Chlorophyta</taxon>
        <taxon>core chlorophytes</taxon>
        <taxon>Trebouxiophyceae</taxon>
        <taxon>Trebouxiophyceae incertae sedis</taxon>
        <taxon>Coccomyxaceae</taxon>
        <taxon>Coccomyxa</taxon>
        <taxon>Coccomyxa subellipsoidea</taxon>
    </lineage>
</organism>
<accession>I0YUW8</accession>
<dbReference type="RefSeq" id="XP_005646731.1">
    <property type="nucleotide sequence ID" value="XM_005646674.1"/>
</dbReference>
<keyword evidence="5" id="KW-0418">Kinase</keyword>
<name>I0YUW8_COCSC</name>
<reference evidence="9 10" key="1">
    <citation type="journal article" date="2012" name="Genome Biol.">
        <title>The genome of the polar eukaryotic microalga coccomyxa subellipsoidea reveals traits of cold adaptation.</title>
        <authorList>
            <person name="Blanc G."/>
            <person name="Agarkova I."/>
            <person name="Grimwood J."/>
            <person name="Kuo A."/>
            <person name="Brueggeman A."/>
            <person name="Dunigan D."/>
            <person name="Gurnon J."/>
            <person name="Ladunga I."/>
            <person name="Lindquist E."/>
            <person name="Lucas S."/>
            <person name="Pangilinan J."/>
            <person name="Proschold T."/>
            <person name="Salamov A."/>
            <person name="Schmutz J."/>
            <person name="Weeks D."/>
            <person name="Yamada T."/>
            <person name="Claverie J.M."/>
            <person name="Grigoriev I."/>
            <person name="Van Etten J."/>
            <person name="Lomsadze A."/>
            <person name="Borodovsky M."/>
        </authorList>
    </citation>
    <scope>NUCLEOTIDE SEQUENCE [LARGE SCALE GENOMIC DNA]</scope>
    <source>
        <strain evidence="9 10">C-169</strain>
    </source>
</reference>
<dbReference type="STRING" id="574566.I0YUW8"/>
<dbReference type="InterPro" id="IPR000403">
    <property type="entry name" value="PI3/4_kinase_cat_dom"/>
</dbReference>
<evidence type="ECO:0000259" key="8">
    <source>
        <dbReference type="PROSITE" id="PS50290"/>
    </source>
</evidence>
<dbReference type="AlphaFoldDB" id="I0YUW8"/>
<dbReference type="KEGG" id="csl:COCSUDRAFT_55882"/>
<dbReference type="eggNOG" id="KOG0890">
    <property type="taxonomic scope" value="Eukaryota"/>
</dbReference>
<dbReference type="SMART" id="SM00146">
    <property type="entry name" value="PI3Kc"/>
    <property type="match status" value="1"/>
</dbReference>
<evidence type="ECO:0000256" key="6">
    <source>
        <dbReference type="ARBA" id="ARBA00023242"/>
    </source>
</evidence>
<dbReference type="GO" id="GO:0006281">
    <property type="term" value="P:DNA repair"/>
    <property type="evidence" value="ECO:0007669"/>
    <property type="project" value="TreeGrafter"/>
</dbReference>
<comment type="caution">
    <text evidence="9">The sequence shown here is derived from an EMBL/GenBank/DDBJ whole genome shotgun (WGS) entry which is preliminary data.</text>
</comment>
<evidence type="ECO:0000256" key="3">
    <source>
        <dbReference type="ARBA" id="ARBA00022679"/>
    </source>
</evidence>
<dbReference type="OrthoDB" id="511951at2759"/>
<dbReference type="GO" id="GO:0000077">
    <property type="term" value="P:DNA damage checkpoint signaling"/>
    <property type="evidence" value="ECO:0007669"/>
    <property type="project" value="TreeGrafter"/>
</dbReference>
<keyword evidence="3" id="KW-0808">Transferase</keyword>
<dbReference type="GO" id="GO:0004674">
    <property type="term" value="F:protein serine/threonine kinase activity"/>
    <property type="evidence" value="ECO:0007669"/>
    <property type="project" value="UniProtKB-KW"/>
</dbReference>
<evidence type="ECO:0000256" key="1">
    <source>
        <dbReference type="ARBA" id="ARBA00004123"/>
    </source>
</evidence>
<keyword evidence="6" id="KW-0539">Nucleus</keyword>
<keyword evidence="4" id="KW-0227">DNA damage</keyword>
<dbReference type="PROSITE" id="PS00916">
    <property type="entry name" value="PI3_4_KINASE_2"/>
    <property type="match status" value="1"/>
</dbReference>
<sequence>MAADEGQLLGGNGPFAVVPLSEDCGFIEWVPQTVTLRNVCTEVYAAEGLTDMKSTLASVHSTYKNFSGKRRSELLDKVLHVFPPRLHRWLLSKWSEPAAWHNARLAFTRTNAVWSMVGHIVGLGDRHGENILIDASSGDVVHVDFSCLFDRGLILEVPEMVPFRLTQNLIDGFGVSGYEGVFRKSCEITLQARH</sequence>
<dbReference type="PANTHER" id="PTHR11139:SF69">
    <property type="entry name" value="SERINE_THREONINE-PROTEIN KINASE ATR"/>
    <property type="match status" value="1"/>
</dbReference>
<protein>
    <recommendedName>
        <fullName evidence="7">Serine/threonine-protein kinase ATR</fullName>
    </recommendedName>
</protein>
<gene>
    <name evidence="9" type="ORF">COCSUDRAFT_55882</name>
</gene>
<keyword evidence="10" id="KW-1185">Reference proteome</keyword>
<evidence type="ECO:0000256" key="2">
    <source>
        <dbReference type="ARBA" id="ARBA00022527"/>
    </source>
</evidence>
<proteinExistence type="predicted"/>
<dbReference type="InterPro" id="IPR036940">
    <property type="entry name" value="PI3/4_kinase_cat_sf"/>
</dbReference>
<dbReference type="InterPro" id="IPR011009">
    <property type="entry name" value="Kinase-like_dom_sf"/>
</dbReference>
<feature type="domain" description="PI3K/PI4K catalytic" evidence="8">
    <location>
        <begin position="1"/>
        <end position="194"/>
    </location>
</feature>
<dbReference type="InterPro" id="IPR050517">
    <property type="entry name" value="DDR_Repair_Kinase"/>
</dbReference>
<evidence type="ECO:0000313" key="10">
    <source>
        <dbReference type="Proteomes" id="UP000007264"/>
    </source>
</evidence>
<dbReference type="GeneID" id="17040173"/>
<evidence type="ECO:0000256" key="5">
    <source>
        <dbReference type="ARBA" id="ARBA00022777"/>
    </source>
</evidence>
<keyword evidence="2" id="KW-0723">Serine/threonine-protein kinase</keyword>
<dbReference type="PROSITE" id="PS50290">
    <property type="entry name" value="PI3_4_KINASE_3"/>
    <property type="match status" value="1"/>
</dbReference>
<dbReference type="InterPro" id="IPR018936">
    <property type="entry name" value="PI3/4_kinase_CS"/>
</dbReference>
<dbReference type="PANTHER" id="PTHR11139">
    <property type="entry name" value="ATAXIA TELANGIECTASIA MUTATED ATM -RELATED"/>
    <property type="match status" value="1"/>
</dbReference>